<dbReference type="AlphaFoldDB" id="A0A2M8KFK0"/>
<dbReference type="PANTHER" id="PTHR22916">
    <property type="entry name" value="GLYCOSYLTRANSFERASE"/>
    <property type="match status" value="1"/>
</dbReference>
<dbReference type="EMBL" id="PFDY01000071">
    <property type="protein sequence ID" value="PJE58663.1"/>
    <property type="molecule type" value="Genomic_DNA"/>
</dbReference>
<keyword evidence="1" id="KW-0472">Membrane</keyword>
<dbReference type="Proteomes" id="UP000231347">
    <property type="component" value="Unassembled WGS sequence"/>
</dbReference>
<dbReference type="InterPro" id="IPR029044">
    <property type="entry name" value="Nucleotide-diphossugar_trans"/>
</dbReference>
<organism evidence="3 4">
    <name type="scientific">Candidatus Portnoybacteria bacterium CG10_big_fil_rev_8_21_14_0_10_40_22</name>
    <dbReference type="NCBI Taxonomy" id="1974814"/>
    <lineage>
        <taxon>Bacteria</taxon>
        <taxon>Candidatus Portnoyibacteriota</taxon>
    </lineage>
</organism>
<dbReference type="CDD" id="cd02525">
    <property type="entry name" value="Succinoglycan_BP_ExoA"/>
    <property type="match status" value="1"/>
</dbReference>
<dbReference type="Gene3D" id="3.90.550.10">
    <property type="entry name" value="Spore Coat Polysaccharide Biosynthesis Protein SpsA, Chain A"/>
    <property type="match status" value="1"/>
</dbReference>
<keyword evidence="3" id="KW-0808">Transferase</keyword>
<evidence type="ECO:0000256" key="1">
    <source>
        <dbReference type="SAM" id="Phobius"/>
    </source>
</evidence>
<evidence type="ECO:0000259" key="2">
    <source>
        <dbReference type="Pfam" id="PF00535"/>
    </source>
</evidence>
<dbReference type="PANTHER" id="PTHR22916:SF71">
    <property type="entry name" value="GLYCOSYL TRANSFERASE"/>
    <property type="match status" value="1"/>
</dbReference>
<evidence type="ECO:0000313" key="3">
    <source>
        <dbReference type="EMBL" id="PJE58663.1"/>
    </source>
</evidence>
<feature type="transmembrane region" description="Helical" evidence="1">
    <location>
        <begin position="254"/>
        <end position="273"/>
    </location>
</feature>
<comment type="caution">
    <text evidence="3">The sequence shown here is derived from an EMBL/GenBank/DDBJ whole genome shotgun (WGS) entry which is preliminary data.</text>
</comment>
<dbReference type="GO" id="GO:0016740">
    <property type="term" value="F:transferase activity"/>
    <property type="evidence" value="ECO:0007669"/>
    <property type="project" value="UniProtKB-KW"/>
</dbReference>
<reference evidence="4" key="1">
    <citation type="submission" date="2017-09" db="EMBL/GenBank/DDBJ databases">
        <title>Depth-based differentiation of microbial function through sediment-hosted aquifers and enrichment of novel symbionts in the deep terrestrial subsurface.</title>
        <authorList>
            <person name="Probst A.J."/>
            <person name="Ladd B."/>
            <person name="Jarett J.K."/>
            <person name="Geller-Mcgrath D.E."/>
            <person name="Sieber C.M.K."/>
            <person name="Emerson J.B."/>
            <person name="Anantharaman K."/>
            <person name="Thomas B.C."/>
            <person name="Malmstrom R."/>
            <person name="Stieglmeier M."/>
            <person name="Klingl A."/>
            <person name="Woyke T."/>
            <person name="Ryan C.M."/>
            <person name="Banfield J.F."/>
        </authorList>
    </citation>
    <scope>NUCLEOTIDE SEQUENCE [LARGE SCALE GENOMIC DNA]</scope>
</reference>
<protein>
    <submittedName>
        <fullName evidence="3">Glycosyl transferase</fullName>
    </submittedName>
</protein>
<dbReference type="InterPro" id="IPR001173">
    <property type="entry name" value="Glyco_trans_2-like"/>
</dbReference>
<keyword evidence="1" id="KW-1133">Transmembrane helix</keyword>
<name>A0A2M8KFK0_9BACT</name>
<dbReference type="SUPFAM" id="SSF53448">
    <property type="entry name" value="Nucleotide-diphospho-sugar transferases"/>
    <property type="match status" value="1"/>
</dbReference>
<gene>
    <name evidence="3" type="ORF">COU83_02665</name>
</gene>
<proteinExistence type="predicted"/>
<feature type="transmembrane region" description="Helical" evidence="1">
    <location>
        <begin position="279"/>
        <end position="296"/>
    </location>
</feature>
<accession>A0A2M8KFK0</accession>
<feature type="transmembrane region" description="Helical" evidence="1">
    <location>
        <begin position="308"/>
        <end position="331"/>
    </location>
</feature>
<evidence type="ECO:0000313" key="4">
    <source>
        <dbReference type="Proteomes" id="UP000231347"/>
    </source>
</evidence>
<feature type="domain" description="Glycosyltransferase 2-like" evidence="2">
    <location>
        <begin position="12"/>
        <end position="178"/>
    </location>
</feature>
<dbReference type="PROSITE" id="PS51257">
    <property type="entry name" value="PROKAR_LIPOPROTEIN"/>
    <property type="match status" value="1"/>
</dbReference>
<sequence>MNQKIYNLPFISIILACRNEEKHIDHCLKSLLNQNYPQSKMELLVIDGLSDDQTVKIIKNYAKQYPIIKFFSNPQKITSAAFNLGIQNAQGELIILAGSHSIYPPNYIKKCVMASIKYRADNVGGIIQARPSANTIIAEAIAISLAHPFGAGNAYFRLSPPKIRWVDTVFGGCYHCSIFKKIGFFNENLVRSQDIEFNLRLKRAGGKILLIPDIISYYYPKDNLKDFFIHNFRDGIWIIYPFKFVKIPLSPRHYLPLCFILGFLTTGILGIFWPIYFRLFLLMIAFYCLIGLFFGLQTALKQKRAGYIVLLPLAFAVRHFGYGLGSLYGLINFLNYENKKTKRN</sequence>
<dbReference type="Pfam" id="PF00535">
    <property type="entry name" value="Glycos_transf_2"/>
    <property type="match status" value="1"/>
</dbReference>
<keyword evidence="1" id="KW-0812">Transmembrane</keyword>